<accession>A0A267MKU5</accession>
<dbReference type="EMBL" id="NIBG01000004">
    <property type="protein sequence ID" value="PAB60156.1"/>
    <property type="molecule type" value="Genomic_DNA"/>
</dbReference>
<dbReference type="PROSITE" id="PS50977">
    <property type="entry name" value="HTH_TETR_2"/>
    <property type="match status" value="1"/>
</dbReference>
<sequence length="172" mass="20220">MNFTLSEVKDMPSDVFLRLTDEKKNRIIESAKEEFNSKGFEKATVVRICELAGIPRITFYSYFDSLDDIYNYIYNNQSSECSRVFNDNNIVSGIRDSQFDMETFLEFEAYYLKMVASKYGLKKLYNTINNKPIEERLILNLLISLFTQYELGIMSRTALIYEFNSFIKQLNT</sequence>
<keyword evidence="1 2" id="KW-0238">DNA-binding</keyword>
<organism evidence="4 5">
    <name type="scientific">Anaeromicrobium sediminis</name>
    <dbReference type="NCBI Taxonomy" id="1478221"/>
    <lineage>
        <taxon>Bacteria</taxon>
        <taxon>Bacillati</taxon>
        <taxon>Bacillota</taxon>
        <taxon>Clostridia</taxon>
        <taxon>Peptostreptococcales</taxon>
        <taxon>Thermotaleaceae</taxon>
        <taxon>Anaeromicrobium</taxon>
    </lineage>
</organism>
<reference evidence="4 5" key="1">
    <citation type="submission" date="2017-06" db="EMBL/GenBank/DDBJ databases">
        <title>Draft genome sequence of anaerobic fermentative bacterium Anaeromicrobium sediminis DY2726D isolated from West Pacific Ocean sediments.</title>
        <authorList>
            <person name="Zeng X."/>
        </authorList>
    </citation>
    <scope>NUCLEOTIDE SEQUENCE [LARGE SCALE GENOMIC DNA]</scope>
    <source>
        <strain evidence="4 5">DY2726D</strain>
    </source>
</reference>
<dbReference type="Proteomes" id="UP000216024">
    <property type="component" value="Unassembled WGS sequence"/>
</dbReference>
<protein>
    <recommendedName>
        <fullName evidence="3">HTH tetR-type domain-containing protein</fullName>
    </recommendedName>
</protein>
<dbReference type="InterPro" id="IPR009057">
    <property type="entry name" value="Homeodomain-like_sf"/>
</dbReference>
<dbReference type="OrthoDB" id="494991at2"/>
<evidence type="ECO:0000256" key="2">
    <source>
        <dbReference type="PROSITE-ProRule" id="PRU00335"/>
    </source>
</evidence>
<dbReference type="InterPro" id="IPR001647">
    <property type="entry name" value="HTH_TetR"/>
</dbReference>
<comment type="caution">
    <text evidence="4">The sequence shown here is derived from an EMBL/GenBank/DDBJ whole genome shotgun (WGS) entry which is preliminary data.</text>
</comment>
<dbReference type="AlphaFoldDB" id="A0A267MKU5"/>
<dbReference type="InterPro" id="IPR050624">
    <property type="entry name" value="HTH-type_Tx_Regulator"/>
</dbReference>
<evidence type="ECO:0000259" key="3">
    <source>
        <dbReference type="PROSITE" id="PS50977"/>
    </source>
</evidence>
<dbReference type="PANTHER" id="PTHR43479">
    <property type="entry name" value="ACREF/ENVCD OPERON REPRESSOR-RELATED"/>
    <property type="match status" value="1"/>
</dbReference>
<dbReference type="Gene3D" id="1.10.357.10">
    <property type="entry name" value="Tetracycline Repressor, domain 2"/>
    <property type="match status" value="1"/>
</dbReference>
<name>A0A267MKU5_9FIRM</name>
<gene>
    <name evidence="4" type="ORF">CCE28_07235</name>
</gene>
<evidence type="ECO:0000256" key="1">
    <source>
        <dbReference type="ARBA" id="ARBA00023125"/>
    </source>
</evidence>
<dbReference type="Pfam" id="PF00440">
    <property type="entry name" value="TetR_N"/>
    <property type="match status" value="1"/>
</dbReference>
<proteinExistence type="predicted"/>
<evidence type="ECO:0000313" key="4">
    <source>
        <dbReference type="EMBL" id="PAB60156.1"/>
    </source>
</evidence>
<dbReference type="GO" id="GO:0003677">
    <property type="term" value="F:DNA binding"/>
    <property type="evidence" value="ECO:0007669"/>
    <property type="project" value="UniProtKB-UniRule"/>
</dbReference>
<dbReference type="SUPFAM" id="SSF46689">
    <property type="entry name" value="Homeodomain-like"/>
    <property type="match status" value="1"/>
</dbReference>
<evidence type="ECO:0000313" key="5">
    <source>
        <dbReference type="Proteomes" id="UP000216024"/>
    </source>
</evidence>
<feature type="domain" description="HTH tetR-type" evidence="3">
    <location>
        <begin position="21"/>
        <end position="81"/>
    </location>
</feature>
<dbReference type="PANTHER" id="PTHR43479:SF11">
    <property type="entry name" value="ACREF_ENVCD OPERON REPRESSOR-RELATED"/>
    <property type="match status" value="1"/>
</dbReference>
<feature type="DNA-binding region" description="H-T-H motif" evidence="2">
    <location>
        <begin position="44"/>
        <end position="63"/>
    </location>
</feature>
<keyword evidence="5" id="KW-1185">Reference proteome</keyword>